<comment type="caution">
    <text evidence="1">The sequence shown here is derived from an EMBL/GenBank/DDBJ whole genome shotgun (WGS) entry which is preliminary data.</text>
</comment>
<gene>
    <name evidence="1" type="ORF">SDC9_14675</name>
</gene>
<dbReference type="AlphaFoldDB" id="A0A644TRQ9"/>
<proteinExistence type="predicted"/>
<dbReference type="EMBL" id="VSSQ01000044">
    <property type="protein sequence ID" value="MPL68942.1"/>
    <property type="molecule type" value="Genomic_DNA"/>
</dbReference>
<protein>
    <submittedName>
        <fullName evidence="1">Uncharacterized protein</fullName>
    </submittedName>
</protein>
<sequence>MIPILMLALMLFAWPGGVSAAGTTIDTITVSVTTVDGAQAPPARIAKRMAASVTTVGEHVLLGRKVSEIAAGQDSYERIIKEVFDRILVGYSVEHVRINPDVNTGIILELVPWGEVVREVVLEVDYGSVSPELAALIKADMGDVEERVNNILVGLPIDAVDWAGGVSKTVIQEVLAEQLPEFRSNFDVEAGARTVVKLSLVPTGETIKDVHVSLRSQSIPNVMLLRMETVFAEGAKQLTGLPVAFVERHRDYFAQKFGEVASRQYLSRSFGLTITPVISPGPDTVIVATVETDKYNIWLEGYLDMGRHVNDNTSARLHAGKFVGSRDEAFLEVEFIPNTVTWEFAPGWSHRFGDSTFIGVKHILPDNDNILTLNQKLSRDWSLRAERWPENNKNEFGLRYRLHDYLSAEYIFTEDESWLRLIGHL</sequence>
<reference evidence="1" key="1">
    <citation type="submission" date="2019-08" db="EMBL/GenBank/DDBJ databases">
        <authorList>
            <person name="Kucharzyk K."/>
            <person name="Murdoch R.W."/>
            <person name="Higgins S."/>
            <person name="Loffler F."/>
        </authorList>
    </citation>
    <scope>NUCLEOTIDE SEQUENCE</scope>
</reference>
<organism evidence="1">
    <name type="scientific">bioreactor metagenome</name>
    <dbReference type="NCBI Taxonomy" id="1076179"/>
    <lineage>
        <taxon>unclassified sequences</taxon>
        <taxon>metagenomes</taxon>
        <taxon>ecological metagenomes</taxon>
    </lineage>
</organism>
<name>A0A644TRQ9_9ZZZZ</name>
<accession>A0A644TRQ9</accession>
<evidence type="ECO:0000313" key="1">
    <source>
        <dbReference type="EMBL" id="MPL68942.1"/>
    </source>
</evidence>